<gene>
    <name evidence="2" type="ORF">LCGC14_2250080</name>
</gene>
<organism evidence="2">
    <name type="scientific">marine sediment metagenome</name>
    <dbReference type="NCBI Taxonomy" id="412755"/>
    <lineage>
        <taxon>unclassified sequences</taxon>
        <taxon>metagenomes</taxon>
        <taxon>ecological metagenomes</taxon>
    </lineage>
</organism>
<feature type="non-terminal residue" evidence="2">
    <location>
        <position position="369"/>
    </location>
</feature>
<dbReference type="Gene3D" id="3.30.720.160">
    <property type="entry name" value="Bifunctional DNA primase/polymerase, N-terminal"/>
    <property type="match status" value="1"/>
</dbReference>
<name>A0A0F9D2L6_9ZZZZ</name>
<feature type="domain" description="DNA primase/polymerase bifunctional N-terminal" evidence="1">
    <location>
        <begin position="8"/>
        <end position="158"/>
    </location>
</feature>
<proteinExistence type="predicted"/>
<evidence type="ECO:0000313" key="2">
    <source>
        <dbReference type="EMBL" id="KKL55973.1"/>
    </source>
</evidence>
<dbReference type="EMBL" id="LAZR01030649">
    <property type="protein sequence ID" value="KKL55973.1"/>
    <property type="molecule type" value="Genomic_DNA"/>
</dbReference>
<dbReference type="Pfam" id="PF09250">
    <property type="entry name" value="Prim-Pol"/>
    <property type="match status" value="1"/>
</dbReference>
<evidence type="ECO:0000259" key="1">
    <source>
        <dbReference type="SMART" id="SM00943"/>
    </source>
</evidence>
<accession>A0A0F9D2L6</accession>
<comment type="caution">
    <text evidence="2">The sequence shown here is derived from an EMBL/GenBank/DDBJ whole genome shotgun (WGS) entry which is preliminary data.</text>
</comment>
<dbReference type="InterPro" id="IPR015330">
    <property type="entry name" value="DNA_primase/pol_bifunc_N"/>
</dbReference>
<dbReference type="CDD" id="cd04859">
    <property type="entry name" value="Prim_Pol"/>
    <property type="match status" value="1"/>
</dbReference>
<reference evidence="2" key="1">
    <citation type="journal article" date="2015" name="Nature">
        <title>Complex archaea that bridge the gap between prokaryotes and eukaryotes.</title>
        <authorList>
            <person name="Spang A."/>
            <person name="Saw J.H."/>
            <person name="Jorgensen S.L."/>
            <person name="Zaremba-Niedzwiedzka K."/>
            <person name="Martijn J."/>
            <person name="Lind A.E."/>
            <person name="van Eijk R."/>
            <person name="Schleper C."/>
            <person name="Guy L."/>
            <person name="Ettema T.J."/>
        </authorList>
    </citation>
    <scope>NUCLEOTIDE SEQUENCE</scope>
</reference>
<dbReference type="AlphaFoldDB" id="A0A0F9D2L6"/>
<dbReference type="SMART" id="SM00943">
    <property type="entry name" value="Prim-Pol"/>
    <property type="match status" value="1"/>
</dbReference>
<sequence length="369" mass="41928">MQNPIKTALAYKHQFGFSIVPCSGKIPLVDWKLWQKEQPSDEKIKLWWTRWANAGIALVTGEVSGGVCAIDLDGYKDSFQSGPIDRLVGCDLEMPISTTPSGGQHWWFHTKEQLGDRIGFLPATDFRSGGIIILPYSEGYKWRVRLSEREIPELPEALIRVLKQSSNKPTESKRPIAGKYYAEGRRDNDVFSMVNAMIKNGCDPMFVEDTVNRLTKDWENVIPDFAKIKVQSALKRHTEATLVEDVKTWVESAHGDFIATSIYMDLQLSIRDRKTCTQILSRMVNAGELEHASRKNGHYRKVCKIVTRMDWRSVKPFEYYDIKFPMGIHDMVNIKKTNIIIIAGSSNAGKTAMTMNIAVMNPQHPVTYL</sequence>
<protein>
    <recommendedName>
        <fullName evidence="1">DNA primase/polymerase bifunctional N-terminal domain-containing protein</fullName>
    </recommendedName>
</protein>
<dbReference type="SUPFAM" id="SSF56747">
    <property type="entry name" value="Prim-pol domain"/>
    <property type="match status" value="1"/>
</dbReference>